<sequence>MESPQSAPSEPLHLNQAFVQDLISNLTDAY</sequence>
<gene>
    <name evidence="1" type="ORF">METZ01_LOCUS283508</name>
</gene>
<dbReference type="AlphaFoldDB" id="A0A382L0Y5"/>
<reference evidence="1" key="1">
    <citation type="submission" date="2018-05" db="EMBL/GenBank/DDBJ databases">
        <authorList>
            <person name="Lanie J.A."/>
            <person name="Ng W.-L."/>
            <person name="Kazmierczak K.M."/>
            <person name="Andrzejewski T.M."/>
            <person name="Davidsen T.M."/>
            <person name="Wayne K.J."/>
            <person name="Tettelin H."/>
            <person name="Glass J.I."/>
            <person name="Rusch D."/>
            <person name="Podicherti R."/>
            <person name="Tsui H.-C.T."/>
            <person name="Winkler M.E."/>
        </authorList>
    </citation>
    <scope>NUCLEOTIDE SEQUENCE</scope>
</reference>
<accession>A0A382L0Y5</accession>
<dbReference type="EMBL" id="UINC01084216">
    <property type="protein sequence ID" value="SVC30654.1"/>
    <property type="molecule type" value="Genomic_DNA"/>
</dbReference>
<organism evidence="1">
    <name type="scientific">marine metagenome</name>
    <dbReference type="NCBI Taxonomy" id="408172"/>
    <lineage>
        <taxon>unclassified sequences</taxon>
        <taxon>metagenomes</taxon>
        <taxon>ecological metagenomes</taxon>
    </lineage>
</organism>
<protein>
    <submittedName>
        <fullName evidence="1">Uncharacterized protein</fullName>
    </submittedName>
</protein>
<proteinExistence type="predicted"/>
<evidence type="ECO:0000313" key="1">
    <source>
        <dbReference type="EMBL" id="SVC30654.1"/>
    </source>
</evidence>
<name>A0A382L0Y5_9ZZZZ</name>